<organism evidence="8 9">
    <name type="scientific">Pseudoalteromonas peptidolytica F12-50-A1</name>
    <dbReference type="NCBI Taxonomy" id="1315280"/>
    <lineage>
        <taxon>Bacteria</taxon>
        <taxon>Pseudomonadati</taxon>
        <taxon>Pseudomonadota</taxon>
        <taxon>Gammaproteobacteria</taxon>
        <taxon>Alteromonadales</taxon>
        <taxon>Pseudoalteromonadaceae</taxon>
        <taxon>Pseudoalteromonas</taxon>
    </lineage>
</organism>
<dbReference type="PROSITE" id="PS01295">
    <property type="entry name" value="ISPD"/>
    <property type="match status" value="1"/>
</dbReference>
<dbReference type="Proteomes" id="UP000660708">
    <property type="component" value="Unassembled WGS sequence"/>
</dbReference>
<dbReference type="UniPathway" id="UPA00056">
    <property type="reaction ID" value="UER00093"/>
</dbReference>
<evidence type="ECO:0000256" key="1">
    <source>
        <dbReference type="ARBA" id="ARBA00001282"/>
    </source>
</evidence>
<evidence type="ECO:0000256" key="2">
    <source>
        <dbReference type="ARBA" id="ARBA00004787"/>
    </source>
</evidence>
<dbReference type="GO" id="GO:0050518">
    <property type="term" value="F:2-C-methyl-D-erythritol 4-phosphate cytidylyltransferase activity"/>
    <property type="evidence" value="ECO:0007669"/>
    <property type="project" value="UniProtKB-UniRule"/>
</dbReference>
<dbReference type="RefSeq" id="WP_128730885.1">
    <property type="nucleotide sequence ID" value="NZ_AQHF01000026.1"/>
</dbReference>
<dbReference type="InterPro" id="IPR034683">
    <property type="entry name" value="IspD/TarI"/>
</dbReference>
<keyword evidence="4 7" id="KW-0808">Transferase</keyword>
<comment type="function">
    <text evidence="7">Catalyzes the formation of 4-diphosphocytidyl-2-C-methyl-D-erythritol from CTP and 2-C-methyl-D-erythritol 4-phosphate (MEP).</text>
</comment>
<dbReference type="EMBL" id="AQHF01000026">
    <property type="protein sequence ID" value="MBE0347422.1"/>
    <property type="molecule type" value="Genomic_DNA"/>
</dbReference>
<dbReference type="AlphaFoldDB" id="A0A8I0MWV6"/>
<dbReference type="PANTHER" id="PTHR32125">
    <property type="entry name" value="2-C-METHYL-D-ERYTHRITOL 4-PHOSPHATE CYTIDYLYLTRANSFERASE, CHLOROPLASTIC"/>
    <property type="match status" value="1"/>
</dbReference>
<evidence type="ECO:0000256" key="6">
    <source>
        <dbReference type="ARBA" id="ARBA00023229"/>
    </source>
</evidence>
<protein>
    <recommendedName>
        <fullName evidence="7">2-C-methyl-D-erythritol 4-phosphate cytidylyltransferase</fullName>
        <ecNumber evidence="7">2.7.7.60</ecNumber>
    </recommendedName>
    <alternativeName>
        <fullName evidence="7">4-diphosphocytidyl-2C-methyl-D-erythritol synthase</fullName>
    </alternativeName>
    <alternativeName>
        <fullName evidence="7">MEP cytidylyltransferase</fullName>
        <shortName evidence="7">MCT</shortName>
    </alternativeName>
</protein>
<dbReference type="InterPro" id="IPR001228">
    <property type="entry name" value="IspD"/>
</dbReference>
<feature type="site" description="Positions MEP for the nucleophilic attack" evidence="7">
    <location>
        <position position="210"/>
    </location>
</feature>
<evidence type="ECO:0000313" key="8">
    <source>
        <dbReference type="EMBL" id="MBE0347422.1"/>
    </source>
</evidence>
<feature type="site" description="Transition state stabilizer" evidence="7">
    <location>
        <position position="26"/>
    </location>
</feature>
<keyword evidence="5 7" id="KW-0548">Nucleotidyltransferase</keyword>
<evidence type="ECO:0000256" key="4">
    <source>
        <dbReference type="ARBA" id="ARBA00022679"/>
    </source>
</evidence>
<comment type="pathway">
    <text evidence="2 7">Isoprenoid biosynthesis; isopentenyl diphosphate biosynthesis via DXP pathway; isopentenyl diphosphate from 1-deoxy-D-xylulose 5-phosphate: step 2/6.</text>
</comment>
<evidence type="ECO:0000313" key="9">
    <source>
        <dbReference type="Proteomes" id="UP000660708"/>
    </source>
</evidence>
<gene>
    <name evidence="7 8" type="primary">ispD</name>
    <name evidence="8" type="ORF">PPEP_a1871</name>
</gene>
<name>A0A8I0MWV6_9GAMM</name>
<dbReference type="CDD" id="cd02516">
    <property type="entry name" value="CDP-ME_synthetase"/>
    <property type="match status" value="1"/>
</dbReference>
<evidence type="ECO:0000256" key="3">
    <source>
        <dbReference type="ARBA" id="ARBA00009789"/>
    </source>
</evidence>
<dbReference type="InterPro" id="IPR050088">
    <property type="entry name" value="IspD/TarI_cytidylyltransf_bact"/>
</dbReference>
<dbReference type="SUPFAM" id="SSF53448">
    <property type="entry name" value="Nucleotide-diphospho-sugar transferases"/>
    <property type="match status" value="1"/>
</dbReference>
<dbReference type="Pfam" id="PF01128">
    <property type="entry name" value="IspD"/>
    <property type="match status" value="1"/>
</dbReference>
<keyword evidence="6 7" id="KW-0414">Isoprene biosynthesis</keyword>
<keyword evidence="9" id="KW-1185">Reference proteome</keyword>
<proteinExistence type="inferred from homology"/>
<dbReference type="EC" id="2.7.7.60" evidence="7"/>
<dbReference type="FunFam" id="3.90.550.10:FF:000003">
    <property type="entry name" value="2-C-methyl-D-erythritol 4-phosphate cytidylyltransferase"/>
    <property type="match status" value="1"/>
</dbReference>
<reference evidence="8 9" key="1">
    <citation type="submission" date="2015-06" db="EMBL/GenBank/DDBJ databases">
        <title>Genome sequence of Pseudoalteromonas peptidolytica.</title>
        <authorList>
            <person name="Xie B.-B."/>
            <person name="Rong J.-C."/>
            <person name="Qin Q.-L."/>
            <person name="Zhang Y.-Z."/>
        </authorList>
    </citation>
    <scope>NUCLEOTIDE SEQUENCE [LARGE SCALE GENOMIC DNA]</scope>
    <source>
        <strain evidence="8 9">F12-50-A1</strain>
    </source>
</reference>
<feature type="site" description="Positions MEP for the nucleophilic attack" evidence="7">
    <location>
        <position position="154"/>
    </location>
</feature>
<comment type="catalytic activity">
    <reaction evidence="1 7">
        <text>2-C-methyl-D-erythritol 4-phosphate + CTP + H(+) = 4-CDP-2-C-methyl-D-erythritol + diphosphate</text>
        <dbReference type="Rhea" id="RHEA:13429"/>
        <dbReference type="ChEBI" id="CHEBI:15378"/>
        <dbReference type="ChEBI" id="CHEBI:33019"/>
        <dbReference type="ChEBI" id="CHEBI:37563"/>
        <dbReference type="ChEBI" id="CHEBI:57823"/>
        <dbReference type="ChEBI" id="CHEBI:58262"/>
        <dbReference type="EC" id="2.7.7.60"/>
    </reaction>
</comment>
<dbReference type="InterPro" id="IPR029044">
    <property type="entry name" value="Nucleotide-diphossugar_trans"/>
</dbReference>
<feature type="site" description="Transition state stabilizer" evidence="7">
    <location>
        <position position="19"/>
    </location>
</feature>
<dbReference type="InterPro" id="IPR018294">
    <property type="entry name" value="ISPD_synthase_CS"/>
</dbReference>
<dbReference type="GO" id="GO:0019288">
    <property type="term" value="P:isopentenyl diphosphate biosynthetic process, methylerythritol 4-phosphate pathway"/>
    <property type="evidence" value="ECO:0007669"/>
    <property type="project" value="UniProtKB-UniRule"/>
</dbReference>
<accession>A0A8I0MWV6</accession>
<dbReference type="NCBIfam" id="TIGR00453">
    <property type="entry name" value="ispD"/>
    <property type="match status" value="1"/>
</dbReference>
<sequence>MKRNDKLAVIIPAAGVGSRMQAQVPKQYIPLLGKPILVHTLEKLAKLDGVEQFMVAVSKEDSYFTTSLLPDSRFGHCDGGKERADSVLLALRALASSKPDWVLVHDAARPLVALEDIHHLIAKCVNEGQGGILAARVKDTIKCGAELVQKTVPRESLWQAFTPQMFKYEELLAALELGLAQGANITDEASAMELQKKPVQLIAARTDNIKITTPEDLPLAEFIIQQQGKQHD</sequence>
<dbReference type="PANTHER" id="PTHR32125:SF4">
    <property type="entry name" value="2-C-METHYL-D-ERYTHRITOL 4-PHOSPHATE CYTIDYLYLTRANSFERASE, CHLOROPLASTIC"/>
    <property type="match status" value="1"/>
</dbReference>
<dbReference type="HAMAP" id="MF_00108">
    <property type="entry name" value="IspD"/>
    <property type="match status" value="1"/>
</dbReference>
<evidence type="ECO:0000256" key="5">
    <source>
        <dbReference type="ARBA" id="ARBA00022695"/>
    </source>
</evidence>
<evidence type="ECO:0000256" key="7">
    <source>
        <dbReference type="HAMAP-Rule" id="MF_00108"/>
    </source>
</evidence>
<dbReference type="Gene3D" id="3.90.550.10">
    <property type="entry name" value="Spore Coat Polysaccharide Biosynthesis Protein SpsA, Chain A"/>
    <property type="match status" value="1"/>
</dbReference>
<comment type="similarity">
    <text evidence="3 7">Belongs to the IspD/TarI cytidylyltransferase family. IspD subfamily.</text>
</comment>
<comment type="caution">
    <text evidence="8">The sequence shown here is derived from an EMBL/GenBank/DDBJ whole genome shotgun (WGS) entry which is preliminary data.</text>
</comment>